<proteinExistence type="predicted"/>
<feature type="compositionally biased region" description="Basic and acidic residues" evidence="1">
    <location>
        <begin position="168"/>
        <end position="182"/>
    </location>
</feature>
<comment type="caution">
    <text evidence="2">The sequence shown here is derived from an EMBL/GenBank/DDBJ whole genome shotgun (WGS) entry which is preliminary data.</text>
</comment>
<sequence length="208" mass="24278">MKARYELRRYNELPKHEQYDKEGDAADLISKLVESITETVKEYHSFQTKFNAVEAIRNIFEEVIHTEGKVAKALRKWKMDSDWGSQLTEICEMFTRDDWSKMAVAKASDGTLYLDFFGKTAREAKKRGLDGDLRLYDALEILRTKPWVEGEYDKEGLEDSDNAGEEESNSKEESSSEAKSSSEDESDWEENERDHRREWERILKDEGV</sequence>
<reference evidence="2" key="1">
    <citation type="journal article" date="2023" name="Mol. Phylogenet. Evol.">
        <title>Genome-scale phylogeny and comparative genomics of the fungal order Sordariales.</title>
        <authorList>
            <person name="Hensen N."/>
            <person name="Bonometti L."/>
            <person name="Westerberg I."/>
            <person name="Brannstrom I.O."/>
            <person name="Guillou S."/>
            <person name="Cros-Aarteil S."/>
            <person name="Calhoun S."/>
            <person name="Haridas S."/>
            <person name="Kuo A."/>
            <person name="Mondo S."/>
            <person name="Pangilinan J."/>
            <person name="Riley R."/>
            <person name="LaButti K."/>
            <person name="Andreopoulos B."/>
            <person name="Lipzen A."/>
            <person name="Chen C."/>
            <person name="Yan M."/>
            <person name="Daum C."/>
            <person name="Ng V."/>
            <person name="Clum A."/>
            <person name="Steindorff A."/>
            <person name="Ohm R.A."/>
            <person name="Martin F."/>
            <person name="Silar P."/>
            <person name="Natvig D.O."/>
            <person name="Lalanne C."/>
            <person name="Gautier V."/>
            <person name="Ament-Velasquez S.L."/>
            <person name="Kruys A."/>
            <person name="Hutchinson M.I."/>
            <person name="Powell A.J."/>
            <person name="Barry K."/>
            <person name="Miller A.N."/>
            <person name="Grigoriev I.V."/>
            <person name="Debuchy R."/>
            <person name="Gladieux P."/>
            <person name="Hiltunen Thoren M."/>
            <person name="Johannesson H."/>
        </authorList>
    </citation>
    <scope>NUCLEOTIDE SEQUENCE</scope>
    <source>
        <strain evidence="2">PSN293</strain>
    </source>
</reference>
<feature type="region of interest" description="Disordered" evidence="1">
    <location>
        <begin position="152"/>
        <end position="208"/>
    </location>
</feature>
<name>A0AAN6XV25_9PEZI</name>
<evidence type="ECO:0000313" key="2">
    <source>
        <dbReference type="EMBL" id="KAK4207105.1"/>
    </source>
</evidence>
<feature type="compositionally biased region" description="Basic and acidic residues" evidence="1">
    <location>
        <begin position="192"/>
        <end position="208"/>
    </location>
</feature>
<gene>
    <name evidence="2" type="ORF">QBC37DRAFT_434001</name>
</gene>
<keyword evidence="3" id="KW-1185">Reference proteome</keyword>
<reference evidence="2" key="2">
    <citation type="submission" date="2023-05" db="EMBL/GenBank/DDBJ databases">
        <authorList>
            <consortium name="Lawrence Berkeley National Laboratory"/>
            <person name="Steindorff A."/>
            <person name="Hensen N."/>
            <person name="Bonometti L."/>
            <person name="Westerberg I."/>
            <person name="Brannstrom I.O."/>
            <person name="Guillou S."/>
            <person name="Cros-Aarteil S."/>
            <person name="Calhoun S."/>
            <person name="Haridas S."/>
            <person name="Kuo A."/>
            <person name="Mondo S."/>
            <person name="Pangilinan J."/>
            <person name="Riley R."/>
            <person name="Labutti K."/>
            <person name="Andreopoulos B."/>
            <person name="Lipzen A."/>
            <person name="Chen C."/>
            <person name="Yanf M."/>
            <person name="Daum C."/>
            <person name="Ng V."/>
            <person name="Clum A."/>
            <person name="Ohm R."/>
            <person name="Martin F."/>
            <person name="Silar P."/>
            <person name="Natvig D."/>
            <person name="Lalanne C."/>
            <person name="Gautier V."/>
            <person name="Ament-Velasquez S.L."/>
            <person name="Kruys A."/>
            <person name="Hutchinson M.I."/>
            <person name="Powell A.J."/>
            <person name="Barry K."/>
            <person name="Miller A.N."/>
            <person name="Grigoriev I.V."/>
            <person name="Debuchy R."/>
            <person name="Gladieux P."/>
            <person name="Thoren M.H."/>
            <person name="Johannesson H."/>
        </authorList>
    </citation>
    <scope>NUCLEOTIDE SEQUENCE</scope>
    <source>
        <strain evidence="2">PSN293</strain>
    </source>
</reference>
<evidence type="ECO:0000313" key="3">
    <source>
        <dbReference type="Proteomes" id="UP001301769"/>
    </source>
</evidence>
<protein>
    <submittedName>
        <fullName evidence="2">Uncharacterized protein</fullName>
    </submittedName>
</protein>
<dbReference type="AlphaFoldDB" id="A0AAN6XV25"/>
<dbReference type="EMBL" id="MU858320">
    <property type="protein sequence ID" value="KAK4207105.1"/>
    <property type="molecule type" value="Genomic_DNA"/>
</dbReference>
<organism evidence="2 3">
    <name type="scientific">Rhypophila decipiens</name>
    <dbReference type="NCBI Taxonomy" id="261697"/>
    <lineage>
        <taxon>Eukaryota</taxon>
        <taxon>Fungi</taxon>
        <taxon>Dikarya</taxon>
        <taxon>Ascomycota</taxon>
        <taxon>Pezizomycotina</taxon>
        <taxon>Sordariomycetes</taxon>
        <taxon>Sordariomycetidae</taxon>
        <taxon>Sordariales</taxon>
        <taxon>Naviculisporaceae</taxon>
        <taxon>Rhypophila</taxon>
    </lineage>
</organism>
<evidence type="ECO:0000256" key="1">
    <source>
        <dbReference type="SAM" id="MobiDB-lite"/>
    </source>
</evidence>
<feature type="compositionally biased region" description="Acidic residues" evidence="1">
    <location>
        <begin position="158"/>
        <end position="167"/>
    </location>
</feature>
<dbReference type="Proteomes" id="UP001301769">
    <property type="component" value="Unassembled WGS sequence"/>
</dbReference>
<accession>A0AAN6XV25</accession>